<dbReference type="AlphaFoldDB" id="A0A3B1JZ49"/>
<feature type="domain" description="Ig-like" evidence="1">
    <location>
        <begin position="189"/>
        <end position="268"/>
    </location>
</feature>
<feature type="domain" description="Ig-like" evidence="1">
    <location>
        <begin position="342"/>
        <end position="506"/>
    </location>
</feature>
<organism evidence="2 3">
    <name type="scientific">Astyanax mexicanus</name>
    <name type="common">Blind cave fish</name>
    <name type="synonym">Astyanax fasciatus mexicanus</name>
    <dbReference type="NCBI Taxonomy" id="7994"/>
    <lineage>
        <taxon>Eukaryota</taxon>
        <taxon>Metazoa</taxon>
        <taxon>Chordata</taxon>
        <taxon>Craniata</taxon>
        <taxon>Vertebrata</taxon>
        <taxon>Euteleostomi</taxon>
        <taxon>Actinopterygii</taxon>
        <taxon>Neopterygii</taxon>
        <taxon>Teleostei</taxon>
        <taxon>Ostariophysi</taxon>
        <taxon>Characiformes</taxon>
        <taxon>Characoidei</taxon>
        <taxon>Acestrorhamphidae</taxon>
        <taxon>Acestrorhamphinae</taxon>
        <taxon>Astyanax</taxon>
    </lineage>
</organism>
<dbReference type="SMART" id="SM00409">
    <property type="entry name" value="IG"/>
    <property type="match status" value="6"/>
</dbReference>
<evidence type="ECO:0000313" key="2">
    <source>
        <dbReference type="Ensembl" id="ENSAMXP00000047095.1"/>
    </source>
</evidence>
<dbReference type="PROSITE" id="PS50835">
    <property type="entry name" value="IG_LIKE"/>
    <property type="match status" value="4"/>
</dbReference>
<dbReference type="PANTHER" id="PTHR46013">
    <property type="entry name" value="VASCULAR CELL ADHESION MOLECULE 1"/>
    <property type="match status" value="1"/>
</dbReference>
<keyword evidence="3" id="KW-1185">Reference proteome</keyword>
<protein>
    <submittedName>
        <fullName evidence="2">Vascular cell adhesion protein 1-like</fullName>
    </submittedName>
</protein>
<proteinExistence type="predicted"/>
<feature type="domain" description="Ig-like" evidence="1">
    <location>
        <begin position="1"/>
        <end position="80"/>
    </location>
</feature>
<dbReference type="InterPro" id="IPR003598">
    <property type="entry name" value="Ig_sub2"/>
</dbReference>
<dbReference type="InParanoid" id="A0A3B1JZ49"/>
<dbReference type="SMART" id="SM00408">
    <property type="entry name" value="IGc2"/>
    <property type="match status" value="5"/>
</dbReference>
<dbReference type="STRING" id="7994.ENSAMXP00000047095"/>
<dbReference type="PANTHER" id="PTHR46013:SF7">
    <property type="entry name" value="IG-LIKE DOMAIN-CONTAINING PROTEIN"/>
    <property type="match status" value="1"/>
</dbReference>
<dbReference type="Bgee" id="ENSAMXG00000019255">
    <property type="expression patterns" value="Expressed in pharyngeal gill and 3 other cell types or tissues"/>
</dbReference>
<dbReference type="SUPFAM" id="SSF48726">
    <property type="entry name" value="Immunoglobulin"/>
    <property type="match status" value="6"/>
</dbReference>
<dbReference type="Pfam" id="PF13927">
    <property type="entry name" value="Ig_3"/>
    <property type="match status" value="1"/>
</dbReference>
<feature type="domain" description="Ig-like" evidence="1">
    <location>
        <begin position="272"/>
        <end position="337"/>
    </location>
</feature>
<dbReference type="Pfam" id="PF13895">
    <property type="entry name" value="Ig_2"/>
    <property type="match status" value="2"/>
</dbReference>
<dbReference type="Ensembl" id="ENSAMXT00000030113.1">
    <property type="protein sequence ID" value="ENSAMXP00000047095.1"/>
    <property type="gene ID" value="ENSAMXG00000019255.2"/>
</dbReference>
<dbReference type="InterPro" id="IPR007110">
    <property type="entry name" value="Ig-like_dom"/>
</dbReference>
<reference evidence="3" key="1">
    <citation type="submission" date="2013-03" db="EMBL/GenBank/DDBJ databases">
        <authorList>
            <person name="Jeffery W."/>
            <person name="Warren W."/>
            <person name="Wilson R.K."/>
        </authorList>
    </citation>
    <scope>NUCLEOTIDE SEQUENCE</scope>
    <source>
        <strain evidence="3">female</strain>
    </source>
</reference>
<reference evidence="2" key="3">
    <citation type="submission" date="2025-08" db="UniProtKB">
        <authorList>
            <consortium name="Ensembl"/>
        </authorList>
    </citation>
    <scope>IDENTIFICATION</scope>
</reference>
<name>A0A3B1JZ49_ASTMX</name>
<sequence length="617" mass="68087">SVVKHVNESLELVCTALDCQDEPKYTWRGILDTIIGGKMESGQKSSRRVYNQLTIEDEKTILCKVNCGGHGQATANVKVYCKYRQCISCVAILKTNPVKNDPVLSRLNHSTLMCRVSSLYPVHMFKLEWLRGETVISRWEDSVDYEKRLQDIRSLYTPSEEDLGKNITCFKTSQNILNHWCICSFADGPAFLTTSSNTTVKIGERLELKCDADGKSSITWRKLEKSEAIPITTNRVHVIEKATSAHAGVYECEASAELASRRSRVSVTVKAGDNVTIICDSDSPLRLNISGASLNQVEKHGSSVSVNLPSIQLRDSGLYHCEARNAFGSKRSSVNVTVRGTPLLVYPSTQVMEAQNITIHCSTVSFPPASITLSREGNEPGSPSPNGIFHLFNITSEDTGTYMVNFTNELGYETLTIEIMVKGPPNAPIIRLNQTGNPKAGDNVTIICDSDFPLRLNISGASLNQVEKHGSSVSVNLPSIQLRDSGLYHCEARNAFGSKRSTPPMNSTVLVYPSTQVMEAQNITIHCSTVSFPPASITLSREGNEPGSPSPNGIFHLFNITSEDTGTYMVNFTNELGYETLTIEIMVKGKLRDFMLKKKMLALQIWPVKHYCVIDII</sequence>
<accession>A0A3B1JZ49</accession>
<reference evidence="3" key="2">
    <citation type="journal article" date="2014" name="Nat. Commun.">
        <title>The cavefish genome reveals candidate genes for eye loss.</title>
        <authorList>
            <person name="McGaugh S.E."/>
            <person name="Gross J.B."/>
            <person name="Aken B."/>
            <person name="Blin M."/>
            <person name="Borowsky R."/>
            <person name="Chalopin D."/>
            <person name="Hinaux H."/>
            <person name="Jeffery W.R."/>
            <person name="Keene A."/>
            <person name="Ma L."/>
            <person name="Minx P."/>
            <person name="Murphy D."/>
            <person name="O'Quin K.E."/>
            <person name="Retaux S."/>
            <person name="Rohner N."/>
            <person name="Searle S.M."/>
            <person name="Stahl B.A."/>
            <person name="Tabin C."/>
            <person name="Volff J.N."/>
            <person name="Yoshizawa M."/>
            <person name="Warren W.C."/>
        </authorList>
    </citation>
    <scope>NUCLEOTIDE SEQUENCE [LARGE SCALE GENOMIC DNA]</scope>
    <source>
        <strain evidence="3">female</strain>
    </source>
</reference>
<dbReference type="InterPro" id="IPR013783">
    <property type="entry name" value="Ig-like_fold"/>
</dbReference>
<evidence type="ECO:0000259" key="1">
    <source>
        <dbReference type="PROSITE" id="PS50835"/>
    </source>
</evidence>
<dbReference type="InterPro" id="IPR003599">
    <property type="entry name" value="Ig_sub"/>
</dbReference>
<evidence type="ECO:0000313" key="3">
    <source>
        <dbReference type="Proteomes" id="UP000018467"/>
    </source>
</evidence>
<reference evidence="2" key="4">
    <citation type="submission" date="2025-09" db="UniProtKB">
        <authorList>
            <consortium name="Ensembl"/>
        </authorList>
    </citation>
    <scope>IDENTIFICATION</scope>
</reference>
<dbReference type="GeneTree" id="ENSGT00940000156511"/>
<dbReference type="Gene3D" id="2.60.40.10">
    <property type="entry name" value="Immunoglobulins"/>
    <property type="match status" value="7"/>
</dbReference>
<dbReference type="Proteomes" id="UP000018467">
    <property type="component" value="Unassembled WGS sequence"/>
</dbReference>
<dbReference type="InterPro" id="IPR036179">
    <property type="entry name" value="Ig-like_dom_sf"/>
</dbReference>